<evidence type="ECO:0000256" key="6">
    <source>
        <dbReference type="SAM" id="MobiDB-lite"/>
    </source>
</evidence>
<dbReference type="SUPFAM" id="SSF57701">
    <property type="entry name" value="Zn2/Cys6 DNA-binding domain"/>
    <property type="match status" value="1"/>
</dbReference>
<dbReference type="PROSITE" id="PS00463">
    <property type="entry name" value="ZN2_CY6_FUNGAL_1"/>
    <property type="match status" value="1"/>
</dbReference>
<dbReference type="InterPro" id="IPR036864">
    <property type="entry name" value="Zn2-C6_fun-type_DNA-bd_sf"/>
</dbReference>
<dbReference type="SMART" id="SM00066">
    <property type="entry name" value="GAL4"/>
    <property type="match status" value="1"/>
</dbReference>
<dbReference type="Proteomes" id="UP000449547">
    <property type="component" value="Unassembled WGS sequence"/>
</dbReference>
<reference evidence="8 9" key="1">
    <citation type="submission" date="2019-07" db="EMBL/GenBank/DDBJ databases">
        <title>Genome assembly of two rare yeast pathogens: Diutina rugosa and Trichomonascus ciferrii.</title>
        <authorList>
            <person name="Mixao V."/>
            <person name="Saus E."/>
            <person name="Hansen A."/>
            <person name="Lass-Flor C."/>
            <person name="Gabaldon T."/>
        </authorList>
    </citation>
    <scope>NUCLEOTIDE SEQUENCE [LARGE SCALE GENOMIC DNA]</scope>
    <source>
        <strain evidence="8 9">CBS 613</strain>
    </source>
</reference>
<feature type="compositionally biased region" description="Basic and acidic residues" evidence="6">
    <location>
        <begin position="108"/>
        <end position="120"/>
    </location>
</feature>
<proteinExistence type="predicted"/>
<dbReference type="InterPro" id="IPR001138">
    <property type="entry name" value="Zn2Cys6_DnaBD"/>
</dbReference>
<accession>A0A642UN78</accession>
<feature type="region of interest" description="Disordered" evidence="6">
    <location>
        <begin position="105"/>
        <end position="130"/>
    </location>
</feature>
<dbReference type="GO" id="GO:0008270">
    <property type="term" value="F:zinc ion binding"/>
    <property type="evidence" value="ECO:0007669"/>
    <property type="project" value="InterPro"/>
</dbReference>
<evidence type="ECO:0000313" key="8">
    <source>
        <dbReference type="EMBL" id="KAA8902312.1"/>
    </source>
</evidence>
<comment type="subcellular location">
    <subcellularLocation>
        <location evidence="1">Nucleus</location>
    </subcellularLocation>
</comment>
<organism evidence="8 9">
    <name type="scientific">Diutina rugosa</name>
    <name type="common">Yeast</name>
    <name type="synonym">Candida rugosa</name>
    <dbReference type="NCBI Taxonomy" id="5481"/>
    <lineage>
        <taxon>Eukaryota</taxon>
        <taxon>Fungi</taxon>
        <taxon>Dikarya</taxon>
        <taxon>Ascomycota</taxon>
        <taxon>Saccharomycotina</taxon>
        <taxon>Pichiomycetes</taxon>
        <taxon>Debaryomycetaceae</taxon>
        <taxon>Diutina</taxon>
    </lineage>
</organism>
<feature type="compositionally biased region" description="Polar residues" evidence="6">
    <location>
        <begin position="121"/>
        <end position="130"/>
    </location>
</feature>
<sequence length="644" mass="74857">MNDMVKLDEDMVKLIIPKNVHGSKVLKTCVRCRQHKTKCDALMTNPLPCTRCRKKNATCMLDTISKHSQRTSNDVIERLTSDVIVLNDLVDRLIERKNTMLQILSEQSETRTKSVDRHGQTSENTPPISQIQSVLASPISSPEYELPDPVSPSFFCTSANKSTSQFSLSLDEVQMLLKNYETNFNRYLPILPEHFFNTNSFTFHQENELLFWSIMLTSYLNNPIPNSVGKYQHLSQHIQSLVVETCWLSTPRSVFTIAALLVLTTWPLPNNKMKISDNLSVKYISVMRSLALQFGLHKLEFISEFSHKTNVTISKEESTNDIIRGRIYKFININSNYWLIFLGLSNNNYNGFTQDYIVNKASTLDLKKPNKSNSDVDLYINKLLKISMIQSKLNANMNDLICNNEKEVNFLHPYQINASRMINIKAFEVILSDLYRDSDLPDSWQRMLNVSLEYSRLQVFIYSLAPSEHITLSDYKNFMIKAIQACFGILDGVFESDLSFQQLPIHYRFPVELAVETLLRVYKSPLLDSINDYQTIKQKFQSAIKYIMGETKWSFNNQRLSTILRKFDMVDNRFIMAKSLSFFLIHKMKNYLTSSLTYEMIWFIYEYEKKQDSCSYDSIDWSSYGILRDSTIYNFMSRNESIFN</sequence>
<evidence type="ECO:0000256" key="3">
    <source>
        <dbReference type="ARBA" id="ARBA00023125"/>
    </source>
</evidence>
<dbReference type="CDD" id="cd00067">
    <property type="entry name" value="GAL4"/>
    <property type="match status" value="1"/>
</dbReference>
<dbReference type="GO" id="GO:0000976">
    <property type="term" value="F:transcription cis-regulatory region binding"/>
    <property type="evidence" value="ECO:0007669"/>
    <property type="project" value="TreeGrafter"/>
</dbReference>
<dbReference type="InterPro" id="IPR051089">
    <property type="entry name" value="prtT"/>
</dbReference>
<dbReference type="Gene3D" id="4.10.240.10">
    <property type="entry name" value="Zn(2)-C6 fungal-type DNA-binding domain"/>
    <property type="match status" value="1"/>
</dbReference>
<dbReference type="AlphaFoldDB" id="A0A642UN78"/>
<feature type="domain" description="Zn(2)-C6 fungal-type" evidence="7">
    <location>
        <begin position="28"/>
        <end position="61"/>
    </location>
</feature>
<keyword evidence="9" id="KW-1185">Reference proteome</keyword>
<dbReference type="PROSITE" id="PS50048">
    <property type="entry name" value="ZN2_CY6_FUNGAL_2"/>
    <property type="match status" value="1"/>
</dbReference>
<keyword evidence="4" id="KW-0804">Transcription</keyword>
<dbReference type="PANTHER" id="PTHR31845">
    <property type="entry name" value="FINGER DOMAIN PROTEIN, PUTATIVE-RELATED"/>
    <property type="match status" value="1"/>
</dbReference>
<dbReference type="GO" id="GO:0005634">
    <property type="term" value="C:nucleus"/>
    <property type="evidence" value="ECO:0007669"/>
    <property type="project" value="UniProtKB-SubCell"/>
</dbReference>
<dbReference type="OrthoDB" id="3163292at2759"/>
<comment type="caution">
    <text evidence="8">The sequence shown here is derived from an EMBL/GenBank/DDBJ whole genome shotgun (WGS) entry which is preliminary data.</text>
</comment>
<gene>
    <name evidence="8" type="ORF">DIURU_002766</name>
</gene>
<evidence type="ECO:0000256" key="5">
    <source>
        <dbReference type="ARBA" id="ARBA00023242"/>
    </source>
</evidence>
<evidence type="ECO:0000313" key="9">
    <source>
        <dbReference type="Proteomes" id="UP000449547"/>
    </source>
</evidence>
<keyword evidence="5" id="KW-0539">Nucleus</keyword>
<dbReference type="Pfam" id="PF00172">
    <property type="entry name" value="Zn_clus"/>
    <property type="match status" value="1"/>
</dbReference>
<dbReference type="GO" id="GO:0000981">
    <property type="term" value="F:DNA-binding transcription factor activity, RNA polymerase II-specific"/>
    <property type="evidence" value="ECO:0007669"/>
    <property type="project" value="InterPro"/>
</dbReference>
<dbReference type="OMA" id="INSNYWL"/>
<evidence type="ECO:0000256" key="4">
    <source>
        <dbReference type="ARBA" id="ARBA00023163"/>
    </source>
</evidence>
<dbReference type="RefSeq" id="XP_034012297.1">
    <property type="nucleotide sequence ID" value="XM_034155453.1"/>
</dbReference>
<dbReference type="VEuPathDB" id="FungiDB:DIURU_002766"/>
<keyword evidence="3" id="KW-0238">DNA-binding</keyword>
<keyword evidence="2" id="KW-0805">Transcription regulation</keyword>
<dbReference type="GeneID" id="54781417"/>
<evidence type="ECO:0000259" key="7">
    <source>
        <dbReference type="PROSITE" id="PS50048"/>
    </source>
</evidence>
<name>A0A642UN78_DIURU</name>
<protein>
    <recommendedName>
        <fullName evidence="7">Zn(2)-C6 fungal-type domain-containing protein</fullName>
    </recommendedName>
</protein>
<dbReference type="PANTHER" id="PTHR31845:SF6">
    <property type="entry name" value="TRANSCRIPTION FACTOR SEF1-RELATED"/>
    <property type="match status" value="1"/>
</dbReference>
<evidence type="ECO:0000256" key="1">
    <source>
        <dbReference type="ARBA" id="ARBA00004123"/>
    </source>
</evidence>
<dbReference type="EMBL" id="SWFT01000090">
    <property type="protein sequence ID" value="KAA8902312.1"/>
    <property type="molecule type" value="Genomic_DNA"/>
</dbReference>
<evidence type="ECO:0000256" key="2">
    <source>
        <dbReference type="ARBA" id="ARBA00023015"/>
    </source>
</evidence>